<dbReference type="AlphaFoldDB" id="A0A1A8TSP4"/>
<evidence type="ECO:0000256" key="2">
    <source>
        <dbReference type="ARBA" id="ARBA00023125"/>
    </source>
</evidence>
<gene>
    <name evidence="5" type="primary">malT_3</name>
    <name evidence="5" type="ORF">MSP8886_04264</name>
</gene>
<keyword evidence="3" id="KW-0804">Transcription</keyword>
<dbReference type="Gene3D" id="1.10.10.10">
    <property type="entry name" value="Winged helix-like DNA-binding domain superfamily/Winged helix DNA-binding domain"/>
    <property type="match status" value="1"/>
</dbReference>
<evidence type="ECO:0000259" key="4">
    <source>
        <dbReference type="PROSITE" id="PS50043"/>
    </source>
</evidence>
<dbReference type="GO" id="GO:0006355">
    <property type="term" value="P:regulation of DNA-templated transcription"/>
    <property type="evidence" value="ECO:0007669"/>
    <property type="project" value="InterPro"/>
</dbReference>
<reference evidence="5 6" key="1">
    <citation type="submission" date="2016-06" db="EMBL/GenBank/DDBJ databases">
        <authorList>
            <person name="Kjaerup R.B."/>
            <person name="Dalgaard T.S."/>
            <person name="Juul-Madsen H.R."/>
        </authorList>
    </citation>
    <scope>NUCLEOTIDE SEQUENCE [LARGE SCALE GENOMIC DNA]</scope>
    <source>
        <strain evidence="5 6">CECT 8886</strain>
    </source>
</reference>
<organism evidence="5 6">
    <name type="scientific">Marinomonas spartinae</name>
    <dbReference type="NCBI Taxonomy" id="1792290"/>
    <lineage>
        <taxon>Bacteria</taxon>
        <taxon>Pseudomonadati</taxon>
        <taxon>Pseudomonadota</taxon>
        <taxon>Gammaproteobacteria</taxon>
        <taxon>Oceanospirillales</taxon>
        <taxon>Oceanospirillaceae</taxon>
        <taxon>Marinomonas</taxon>
    </lineage>
</organism>
<dbReference type="Pfam" id="PF00196">
    <property type="entry name" value="GerE"/>
    <property type="match status" value="1"/>
</dbReference>
<dbReference type="PANTHER" id="PTHR44688:SF16">
    <property type="entry name" value="DNA-BINDING TRANSCRIPTIONAL ACTIVATOR DEVR_DOSR"/>
    <property type="match status" value="1"/>
</dbReference>
<dbReference type="PANTHER" id="PTHR44688">
    <property type="entry name" value="DNA-BINDING TRANSCRIPTIONAL ACTIVATOR DEVR_DOSR"/>
    <property type="match status" value="1"/>
</dbReference>
<keyword evidence="6" id="KW-1185">Reference proteome</keyword>
<dbReference type="SUPFAM" id="SSF46894">
    <property type="entry name" value="C-terminal effector domain of the bipartite response regulators"/>
    <property type="match status" value="1"/>
</dbReference>
<dbReference type="PROSITE" id="PS50043">
    <property type="entry name" value="HTH_LUXR_2"/>
    <property type="match status" value="1"/>
</dbReference>
<dbReference type="OrthoDB" id="343383at2"/>
<evidence type="ECO:0000256" key="3">
    <source>
        <dbReference type="ARBA" id="ARBA00023163"/>
    </source>
</evidence>
<keyword evidence="1" id="KW-0805">Transcription regulation</keyword>
<dbReference type="GO" id="GO:0003677">
    <property type="term" value="F:DNA binding"/>
    <property type="evidence" value="ECO:0007669"/>
    <property type="project" value="UniProtKB-KW"/>
</dbReference>
<dbReference type="SMART" id="SM00421">
    <property type="entry name" value="HTH_LUXR"/>
    <property type="match status" value="1"/>
</dbReference>
<dbReference type="InterPro" id="IPR036388">
    <property type="entry name" value="WH-like_DNA-bd_sf"/>
</dbReference>
<dbReference type="InterPro" id="IPR000792">
    <property type="entry name" value="Tscrpt_reg_LuxR_C"/>
</dbReference>
<evidence type="ECO:0000256" key="1">
    <source>
        <dbReference type="ARBA" id="ARBA00023015"/>
    </source>
</evidence>
<sequence>MSRTIHPTAIAMIARLSEGLIQLVPQISSEDFPHLLVEVVKLFVPADEITLILFEDKPEVLVSEKTEQIGNQSIDMYLAGAYLLDPFYRASVELTQSQFFTYDELVPDGFRQSEFYKQYLVKIGLEDECGYLIIFPGGQFLHLSIGHGRGSSSRLTPSEQQLLDTLTPLIDMLCQQHWGEQLSKPLNRQLDQALANFGSSKLTERECAVIRMVLQGYSPAAIADKLFISPGTVRVHLRNSYKKLDIGSQLDLHNLFIGALMQFEHYEGGDPLEGFF</sequence>
<name>A0A1A8TSP4_9GAMM</name>
<dbReference type="PRINTS" id="PR00038">
    <property type="entry name" value="HTHLUXR"/>
</dbReference>
<dbReference type="RefSeq" id="WP_067020882.1">
    <property type="nucleotide sequence ID" value="NZ_FLOB01000021.1"/>
</dbReference>
<dbReference type="STRING" id="1792290.MSP8886_04264"/>
<dbReference type="CDD" id="cd06170">
    <property type="entry name" value="LuxR_C_like"/>
    <property type="match status" value="1"/>
</dbReference>
<dbReference type="EMBL" id="FLOB01000021">
    <property type="protein sequence ID" value="SBS37783.1"/>
    <property type="molecule type" value="Genomic_DNA"/>
</dbReference>
<proteinExistence type="predicted"/>
<keyword evidence="2" id="KW-0238">DNA-binding</keyword>
<feature type="domain" description="HTH luxR-type" evidence="4">
    <location>
        <begin position="195"/>
        <end position="260"/>
    </location>
</feature>
<accession>A0A1A8TSP4</accession>
<dbReference type="InterPro" id="IPR016032">
    <property type="entry name" value="Sig_transdc_resp-reg_C-effctor"/>
</dbReference>
<evidence type="ECO:0000313" key="5">
    <source>
        <dbReference type="EMBL" id="SBS37783.1"/>
    </source>
</evidence>
<dbReference type="Proteomes" id="UP000092544">
    <property type="component" value="Unassembled WGS sequence"/>
</dbReference>
<protein>
    <submittedName>
        <fullName evidence="5">HTH-type transcriptional regulator MalT</fullName>
    </submittedName>
</protein>
<evidence type="ECO:0000313" key="6">
    <source>
        <dbReference type="Proteomes" id="UP000092544"/>
    </source>
</evidence>